<dbReference type="GO" id="GO:0022857">
    <property type="term" value="F:transmembrane transporter activity"/>
    <property type="evidence" value="ECO:0007669"/>
    <property type="project" value="InterPro"/>
</dbReference>
<dbReference type="InterPro" id="IPR020846">
    <property type="entry name" value="MFS_dom"/>
</dbReference>
<keyword evidence="4 5" id="KW-0472">Membrane</keyword>
<accession>A0A1B6E0X0</accession>
<organism evidence="7">
    <name type="scientific">Clastoptera arizonana</name>
    <name type="common">Arizona spittle bug</name>
    <dbReference type="NCBI Taxonomy" id="38151"/>
    <lineage>
        <taxon>Eukaryota</taxon>
        <taxon>Metazoa</taxon>
        <taxon>Ecdysozoa</taxon>
        <taxon>Arthropoda</taxon>
        <taxon>Hexapoda</taxon>
        <taxon>Insecta</taxon>
        <taxon>Pterygota</taxon>
        <taxon>Neoptera</taxon>
        <taxon>Paraneoptera</taxon>
        <taxon>Hemiptera</taxon>
        <taxon>Auchenorrhyncha</taxon>
        <taxon>Cercopoidea</taxon>
        <taxon>Clastopteridae</taxon>
        <taxon>Clastoptera</taxon>
    </lineage>
</organism>
<feature type="transmembrane region" description="Helical" evidence="5">
    <location>
        <begin position="50"/>
        <end position="73"/>
    </location>
</feature>
<dbReference type="InterPro" id="IPR005828">
    <property type="entry name" value="MFS_sugar_transport-like"/>
</dbReference>
<feature type="transmembrane region" description="Helical" evidence="5">
    <location>
        <begin position="203"/>
        <end position="224"/>
    </location>
</feature>
<dbReference type="SUPFAM" id="SSF103473">
    <property type="entry name" value="MFS general substrate transporter"/>
    <property type="match status" value="1"/>
</dbReference>
<feature type="domain" description="Major facilitator superfamily (MFS) profile" evidence="6">
    <location>
        <begin position="54"/>
        <end position="523"/>
    </location>
</feature>
<dbReference type="GO" id="GO:0016020">
    <property type="term" value="C:membrane"/>
    <property type="evidence" value="ECO:0007669"/>
    <property type="project" value="UniProtKB-SubCell"/>
</dbReference>
<feature type="transmembrane region" description="Helical" evidence="5">
    <location>
        <begin position="120"/>
        <end position="138"/>
    </location>
</feature>
<dbReference type="InterPro" id="IPR036259">
    <property type="entry name" value="MFS_trans_sf"/>
</dbReference>
<feature type="transmembrane region" description="Helical" evidence="5">
    <location>
        <begin position="432"/>
        <end position="456"/>
    </location>
</feature>
<dbReference type="Pfam" id="PF00083">
    <property type="entry name" value="Sugar_tr"/>
    <property type="match status" value="1"/>
</dbReference>
<evidence type="ECO:0000256" key="1">
    <source>
        <dbReference type="ARBA" id="ARBA00004141"/>
    </source>
</evidence>
<feature type="transmembrane region" description="Helical" evidence="5">
    <location>
        <begin position="305"/>
        <end position="328"/>
    </location>
</feature>
<dbReference type="PANTHER" id="PTHR48021:SF32">
    <property type="entry name" value="FACILITATED TREHALOSE TRANSPORTER TRET1-2 HOMOLOG-LIKE PROTEIN"/>
    <property type="match status" value="1"/>
</dbReference>
<feature type="transmembrane region" description="Helical" evidence="5">
    <location>
        <begin position="93"/>
        <end position="113"/>
    </location>
</feature>
<dbReference type="EMBL" id="GEDC01005738">
    <property type="protein sequence ID" value="JAS31560.1"/>
    <property type="molecule type" value="Transcribed_RNA"/>
</dbReference>
<evidence type="ECO:0000256" key="4">
    <source>
        <dbReference type="ARBA" id="ARBA00023136"/>
    </source>
</evidence>
<proteinExistence type="predicted"/>
<dbReference type="PANTHER" id="PTHR48021">
    <property type="match status" value="1"/>
</dbReference>
<dbReference type="FunFam" id="1.20.1250.20:FF:000249">
    <property type="entry name" value="facilitated trehalose transporter Tret1"/>
    <property type="match status" value="1"/>
</dbReference>
<evidence type="ECO:0000256" key="2">
    <source>
        <dbReference type="ARBA" id="ARBA00022692"/>
    </source>
</evidence>
<feature type="transmembrane region" description="Helical" evidence="5">
    <location>
        <begin position="340"/>
        <end position="361"/>
    </location>
</feature>
<protein>
    <recommendedName>
        <fullName evidence="6">Major facilitator superfamily (MFS) profile domain-containing protein</fullName>
    </recommendedName>
</protein>
<feature type="transmembrane region" description="Helical" evidence="5">
    <location>
        <begin position="179"/>
        <end position="197"/>
    </location>
</feature>
<feature type="transmembrane region" description="Helical" evidence="5">
    <location>
        <begin position="468"/>
        <end position="488"/>
    </location>
</feature>
<feature type="transmembrane region" description="Helical" evidence="5">
    <location>
        <begin position="500"/>
        <end position="519"/>
    </location>
</feature>
<keyword evidence="3 5" id="KW-1133">Transmembrane helix</keyword>
<evidence type="ECO:0000259" key="6">
    <source>
        <dbReference type="PROSITE" id="PS50850"/>
    </source>
</evidence>
<gene>
    <name evidence="7" type="ORF">g.1852</name>
</gene>
<evidence type="ECO:0000256" key="3">
    <source>
        <dbReference type="ARBA" id="ARBA00022989"/>
    </source>
</evidence>
<reference evidence="7" key="1">
    <citation type="submission" date="2015-12" db="EMBL/GenBank/DDBJ databases">
        <title>De novo transcriptome assembly of four potential Pierce s Disease insect vectors from Arizona vineyards.</title>
        <authorList>
            <person name="Tassone E.E."/>
        </authorList>
    </citation>
    <scope>NUCLEOTIDE SEQUENCE</scope>
</reference>
<evidence type="ECO:0000256" key="5">
    <source>
        <dbReference type="SAM" id="Phobius"/>
    </source>
</evidence>
<feature type="transmembrane region" description="Helical" evidence="5">
    <location>
        <begin position="144"/>
        <end position="167"/>
    </location>
</feature>
<dbReference type="Gene3D" id="1.20.1250.20">
    <property type="entry name" value="MFS general substrate transporter like domains"/>
    <property type="match status" value="1"/>
</dbReference>
<comment type="subcellular location">
    <subcellularLocation>
        <location evidence="1">Membrane</location>
        <topology evidence="1">Multi-pass membrane protein</topology>
    </subcellularLocation>
</comment>
<sequence length="539" mass="59961">MEPSPIRGGKEDNLDNNISIIKSADREKLVLNVQPLKDYKIRVADVYPQIIASCISLSFVIQAGISMGFSAILLPQLTDPDENFIVTTNEASWIASLVAIGTPVGSLICGPLMDFFGRKKFSLICCVPNIIAWMLIVLTPNSVWMLYIGRLLGGLSGGMSTVTGVYVTEIAHQQYRPMLLGLNSVFVSFGIFLTTVLGTYFHWRTVSVCCACFMLLTFFLTLFINPESPVWLVKFNQNNYQCIEQAKKELSWLNPNKEVFMSEWEKLISYQCGADIQKNNNRKCCHNLNETLTAFSNASALKPMIILIVLFLLQQLSGPYPIIFYAVQLFQSMESTLNEYTALEILGTLRLLMSIVSLLLSGVFGRRTLLIFSSICMVLSSLATAMISSQHFTRLANVTTQNISNHITSTHLNASLSMSATNINTNLTLPSWVGVLCIILFVGGSSIGVLTLPWCLTGELLPTPLRGVGSGVLVSYAYILLFLVVKYFPCALLYLKVSGLFYSFSLISFILAVFIYFFLPETLGKSLEDIENYFLKQKR</sequence>
<dbReference type="AlphaFoldDB" id="A0A1B6E0X0"/>
<dbReference type="PROSITE" id="PS50850">
    <property type="entry name" value="MFS"/>
    <property type="match status" value="1"/>
</dbReference>
<dbReference type="InterPro" id="IPR050549">
    <property type="entry name" value="MFS_Trehalose_Transporter"/>
</dbReference>
<keyword evidence="2 5" id="KW-0812">Transmembrane</keyword>
<feature type="transmembrane region" description="Helical" evidence="5">
    <location>
        <begin position="368"/>
        <end position="387"/>
    </location>
</feature>
<name>A0A1B6E0X0_9HEMI</name>
<evidence type="ECO:0000313" key="7">
    <source>
        <dbReference type="EMBL" id="JAS31560.1"/>
    </source>
</evidence>